<accession>A0A011P2L3</accession>
<dbReference type="AlphaFoldDB" id="A0A011P2L3"/>
<dbReference type="PATRIC" id="fig|1454004.3.peg.1780"/>
<evidence type="ECO:0000313" key="2">
    <source>
        <dbReference type="Proteomes" id="UP000022141"/>
    </source>
</evidence>
<protein>
    <submittedName>
        <fullName evidence="1">Uncharacterized protein</fullName>
    </submittedName>
</protein>
<name>A0A011P2L3_ACCRE</name>
<proteinExistence type="predicted"/>
<comment type="caution">
    <text evidence="1">The sequence shown here is derived from an EMBL/GenBank/DDBJ whole genome shotgun (WGS) entry which is preliminary data.</text>
</comment>
<reference evidence="1" key="1">
    <citation type="submission" date="2014-02" db="EMBL/GenBank/DDBJ databases">
        <title>Expanding our view of genomic diversity in Candidatus Accumulibacter clades.</title>
        <authorList>
            <person name="Skennerton C.T."/>
            <person name="Barr J.J."/>
            <person name="Slater F.R."/>
            <person name="Bond P.L."/>
            <person name="Tyson G.W."/>
        </authorList>
    </citation>
    <scope>NUCLEOTIDE SEQUENCE [LARGE SCALE GENOMIC DNA]</scope>
</reference>
<dbReference type="STRING" id="1454004.AW11_01729"/>
<dbReference type="Proteomes" id="UP000022141">
    <property type="component" value="Unassembled WGS sequence"/>
</dbReference>
<keyword evidence="2" id="KW-1185">Reference proteome</keyword>
<gene>
    <name evidence="1" type="ORF">AW11_01729</name>
</gene>
<dbReference type="EMBL" id="JEMY01000018">
    <property type="protein sequence ID" value="EXI89218.1"/>
    <property type="molecule type" value="Genomic_DNA"/>
</dbReference>
<organism evidence="1 2">
    <name type="scientific">Accumulibacter regalis</name>
    <dbReference type="NCBI Taxonomy" id="522306"/>
    <lineage>
        <taxon>Bacteria</taxon>
        <taxon>Pseudomonadati</taxon>
        <taxon>Pseudomonadota</taxon>
        <taxon>Betaproteobacteria</taxon>
        <taxon>Candidatus Accumulibacter</taxon>
    </lineage>
</organism>
<evidence type="ECO:0000313" key="1">
    <source>
        <dbReference type="EMBL" id="EXI89218.1"/>
    </source>
</evidence>
<sequence length="715" mass="77977">MTPDQLRHREALIARSDAALERWPDRTGAGFTSEMEAVADGLEVLAQATPLSERDAVEGARTWRWAGNAYYDLGAGKERRALEHAARAYRKAENALEVAAEAADAVDWVKLNYCFGKVLLQLSEGKDPGLATEACTRLRAALTLARLHMPDGVESVREELATAQQIVTLLGEAGQLDQRMAQLKDELGLADAGEPMHAQRNPERAAEAKHISAMFDVLNQQFEKEKPSLDPTRQAGLSSLMQRLQGVVGSTTSEGLSLEAMMANRGKIDALKRELSPQARNPSLKGPGAAQGSRGGRLLAALQELKMFVGAAGMAPESSAEMREAAMDLFARLGRLTTWVSQAGDDTATLDKLERDQARALAHEVRLYAARRHPLLAQPVWPRGEATTDANRIFFSGGLRMRKELAGALMFSGLELAVDAPVGADFATHRWQELQSSNVAVFDLSEAQAQVYYELGIALTIGTQILLIAADDTEIPFDIAQNVSRYRPGDTLRPWLANEVHTAIYGLQVRGGKESSLAATLDYAQRVATGEPDNPLLAVALKVMRAAGDDPIKFRNALTTFNAYLGTGQHELLQTRWPGLYPDPRARRTFAVMPFRREREAAYAVIEASARQAGVEPVRGDQADGQEIIESIWHEICRATHVTVDISGFNPNVCLELGMADALGRPMLLIGEQGTERLVKAALPAVAKRRCQPYEADPRHAPQFAAALKKFFAAP</sequence>